<evidence type="ECO:0000256" key="2">
    <source>
        <dbReference type="ARBA" id="ARBA00022475"/>
    </source>
</evidence>
<evidence type="ECO:0000256" key="3">
    <source>
        <dbReference type="ARBA" id="ARBA00022519"/>
    </source>
</evidence>
<keyword evidence="7" id="KW-0813">Transport</keyword>
<dbReference type="RefSeq" id="WP_089279765.1">
    <property type="nucleotide sequence ID" value="NZ_FZON01000056.1"/>
</dbReference>
<dbReference type="AlphaFoldDB" id="A0A239JS79"/>
<accession>A0A239JS79</accession>
<evidence type="ECO:0000256" key="1">
    <source>
        <dbReference type="ARBA" id="ARBA00004429"/>
    </source>
</evidence>
<keyword evidence="6 7" id="KW-0472">Membrane</keyword>
<feature type="transmembrane region" description="Helical" evidence="7">
    <location>
        <begin position="6"/>
        <end position="36"/>
    </location>
</feature>
<dbReference type="NCBIfam" id="TIGR00786">
    <property type="entry name" value="dctM"/>
    <property type="match status" value="1"/>
</dbReference>
<keyword evidence="2" id="KW-1003">Cell membrane</keyword>
<feature type="transmembrane region" description="Helical" evidence="7">
    <location>
        <begin position="220"/>
        <end position="239"/>
    </location>
</feature>
<dbReference type="OrthoDB" id="9790209at2"/>
<feature type="transmembrane region" description="Helical" evidence="7">
    <location>
        <begin position="359"/>
        <end position="378"/>
    </location>
</feature>
<name>A0A239JS79_9RHOB</name>
<evidence type="ECO:0000256" key="4">
    <source>
        <dbReference type="ARBA" id="ARBA00022692"/>
    </source>
</evidence>
<evidence type="ECO:0000313" key="9">
    <source>
        <dbReference type="EMBL" id="SNT08697.1"/>
    </source>
</evidence>
<proteinExistence type="inferred from homology"/>
<dbReference type="EMBL" id="FZON01000056">
    <property type="protein sequence ID" value="SNT08697.1"/>
    <property type="molecule type" value="Genomic_DNA"/>
</dbReference>
<keyword evidence="5 7" id="KW-1133">Transmembrane helix</keyword>
<dbReference type="PANTHER" id="PTHR33362:SF5">
    <property type="entry name" value="C4-DICARBOXYLATE TRAP TRANSPORTER LARGE PERMEASE PROTEIN DCTM"/>
    <property type="match status" value="1"/>
</dbReference>
<dbReference type="GO" id="GO:0005886">
    <property type="term" value="C:plasma membrane"/>
    <property type="evidence" value="ECO:0007669"/>
    <property type="project" value="UniProtKB-SubCell"/>
</dbReference>
<dbReference type="PIRSF" id="PIRSF006066">
    <property type="entry name" value="HI0050"/>
    <property type="match status" value="1"/>
</dbReference>
<gene>
    <name evidence="9" type="ORF">SAMN04488078_105616</name>
</gene>
<dbReference type="InterPro" id="IPR004681">
    <property type="entry name" value="TRAP_DctM"/>
</dbReference>
<feature type="transmembrane region" description="Helical" evidence="7">
    <location>
        <begin position="245"/>
        <end position="263"/>
    </location>
</feature>
<feature type="transmembrane region" description="Helical" evidence="7">
    <location>
        <begin position="317"/>
        <end position="347"/>
    </location>
</feature>
<feature type="transmembrane region" description="Helical" evidence="7">
    <location>
        <begin position="398"/>
        <end position="426"/>
    </location>
</feature>
<dbReference type="Proteomes" id="UP000198440">
    <property type="component" value="Unassembled WGS sequence"/>
</dbReference>
<dbReference type="GO" id="GO:0022857">
    <property type="term" value="F:transmembrane transporter activity"/>
    <property type="evidence" value="ECO:0007669"/>
    <property type="project" value="UniProtKB-UniRule"/>
</dbReference>
<feature type="transmembrane region" description="Helical" evidence="7">
    <location>
        <begin position="171"/>
        <end position="199"/>
    </location>
</feature>
<dbReference type="Pfam" id="PF06808">
    <property type="entry name" value="DctM"/>
    <property type="match status" value="1"/>
</dbReference>
<feature type="transmembrane region" description="Helical" evidence="7">
    <location>
        <begin position="95"/>
        <end position="122"/>
    </location>
</feature>
<comment type="subcellular location">
    <subcellularLocation>
        <location evidence="1 7">Cell inner membrane</location>
        <topology evidence="1 7">Multi-pass membrane protein</topology>
    </subcellularLocation>
</comment>
<comment type="similarity">
    <text evidence="7">Belongs to the TRAP transporter large permease family.</text>
</comment>
<evidence type="ECO:0000313" key="10">
    <source>
        <dbReference type="Proteomes" id="UP000198440"/>
    </source>
</evidence>
<protein>
    <recommendedName>
        <fullName evidence="7">TRAP transporter large permease protein</fullName>
    </recommendedName>
</protein>
<evidence type="ECO:0000259" key="8">
    <source>
        <dbReference type="Pfam" id="PF06808"/>
    </source>
</evidence>
<sequence length="433" mass="44646">MIGPVIVLVLILGLCLVGVRIGFATLVVAGLAVAMIRGPGAAMTLIGQEVEGIATAYPLSVVPLFLLMGVFVHRAELSQDLYDAAQMAFARLRGVLAYATILSSAGFSAACGSSIATAATMVRVALPSMRRHGYGDRLSTGTIAAGGTLGIMIPPSVPLIIYGSIAEQDIGLLFMAGLLPGLILVGAFLLTVLLCLVRAPLPHMPQGEASPDRAQRAGRAALPVLALFALVLGGIYGRIFTPTEAAGIGAFGAGAIAVARSRLTTLRDWRNCFSETASVTASLFMIIFGASVFAQYLNLSGVSFAVVDMVARMDLGPTGLVCAVAVIAIVMGTVFEAVGILLLLVPVFLPALIAAEVDLIWFGIVVVLVVELGLITPPVGMNVFVVKANAPDTALSTIFLGVLPFACALLAVLLIVIAIPPVATFLPGLMGRN</sequence>
<reference evidence="9 10" key="1">
    <citation type="submission" date="2017-06" db="EMBL/GenBank/DDBJ databases">
        <authorList>
            <person name="Kim H.J."/>
            <person name="Triplett B.A."/>
        </authorList>
    </citation>
    <scope>NUCLEOTIDE SEQUENCE [LARGE SCALE GENOMIC DNA]</scope>
    <source>
        <strain evidence="9 10">DSM 11445</strain>
    </source>
</reference>
<keyword evidence="4 7" id="KW-0812">Transmembrane</keyword>
<feature type="transmembrane region" description="Helical" evidence="7">
    <location>
        <begin position="56"/>
        <end position="75"/>
    </location>
</feature>
<dbReference type="PANTHER" id="PTHR33362">
    <property type="entry name" value="SIALIC ACID TRAP TRANSPORTER PERMEASE PROTEIN SIAT-RELATED"/>
    <property type="match status" value="1"/>
</dbReference>
<evidence type="ECO:0000256" key="5">
    <source>
        <dbReference type="ARBA" id="ARBA00022989"/>
    </source>
</evidence>
<feature type="domain" description="TRAP C4-dicarboxylate transport system permease DctM subunit" evidence="8">
    <location>
        <begin position="8"/>
        <end position="421"/>
    </location>
</feature>
<feature type="transmembrane region" description="Helical" evidence="7">
    <location>
        <begin position="275"/>
        <end position="297"/>
    </location>
</feature>
<feature type="transmembrane region" description="Helical" evidence="7">
    <location>
        <begin position="143"/>
        <end position="165"/>
    </location>
</feature>
<evidence type="ECO:0000256" key="6">
    <source>
        <dbReference type="ARBA" id="ARBA00023136"/>
    </source>
</evidence>
<organism evidence="9 10">
    <name type="scientific">Antarctobacter heliothermus</name>
    <dbReference type="NCBI Taxonomy" id="74033"/>
    <lineage>
        <taxon>Bacteria</taxon>
        <taxon>Pseudomonadati</taxon>
        <taxon>Pseudomonadota</taxon>
        <taxon>Alphaproteobacteria</taxon>
        <taxon>Rhodobacterales</taxon>
        <taxon>Roseobacteraceae</taxon>
        <taxon>Antarctobacter</taxon>
    </lineage>
</organism>
<comment type="subunit">
    <text evidence="7">The complex comprises the extracytoplasmic solute receptor protein and the two transmembrane proteins.</text>
</comment>
<evidence type="ECO:0000256" key="7">
    <source>
        <dbReference type="RuleBase" id="RU369079"/>
    </source>
</evidence>
<keyword evidence="3 7" id="KW-0997">Cell inner membrane</keyword>
<dbReference type="InterPro" id="IPR010656">
    <property type="entry name" value="DctM"/>
</dbReference>
<comment type="function">
    <text evidence="7">Part of the tripartite ATP-independent periplasmic (TRAP) transport system.</text>
</comment>